<keyword evidence="3" id="KW-0862">Zinc</keyword>
<comment type="similarity">
    <text evidence="4">Belongs to the eukaryotic/archaeal RNase P protein component 4 family.</text>
</comment>
<evidence type="ECO:0000256" key="1">
    <source>
        <dbReference type="ARBA" id="ARBA00022694"/>
    </source>
</evidence>
<dbReference type="RefSeq" id="XP_044563298.1">
    <property type="nucleotide sequence ID" value="XM_044705596.1"/>
</dbReference>
<dbReference type="AlphaFoldDB" id="A0A6A5BZ21"/>
<dbReference type="GO" id="GO:0008033">
    <property type="term" value="P:tRNA processing"/>
    <property type="evidence" value="ECO:0007669"/>
    <property type="project" value="UniProtKB-KW"/>
</dbReference>
<dbReference type="GeneID" id="68109623"/>
<keyword evidence="1" id="KW-0819">tRNA processing</keyword>
<reference evidence="6 7" key="1">
    <citation type="journal article" date="2019" name="Sci. Rep.">
        <title>Nanopore sequencing improves the draft genome of the human pathogenic amoeba Naegleria fowleri.</title>
        <authorList>
            <person name="Liechti N."/>
            <person name="Schurch N."/>
            <person name="Bruggmann R."/>
            <person name="Wittwer M."/>
        </authorList>
    </citation>
    <scope>NUCLEOTIDE SEQUENCE [LARGE SCALE GENOMIC DNA]</scope>
    <source>
        <strain evidence="6 7">ATCC 30894</strain>
    </source>
</reference>
<evidence type="ECO:0000256" key="2">
    <source>
        <dbReference type="ARBA" id="ARBA00022723"/>
    </source>
</evidence>
<proteinExistence type="inferred from homology"/>
<dbReference type="EMBL" id="VFQX01000029">
    <property type="protein sequence ID" value="KAF0978585.1"/>
    <property type="molecule type" value="Genomic_DNA"/>
</dbReference>
<evidence type="ECO:0000256" key="3">
    <source>
        <dbReference type="ARBA" id="ARBA00022833"/>
    </source>
</evidence>
<dbReference type="InterPro" id="IPR007175">
    <property type="entry name" value="Rpr2/Snm1/Rpp21"/>
</dbReference>
<dbReference type="Proteomes" id="UP000444721">
    <property type="component" value="Unassembled WGS sequence"/>
</dbReference>
<evidence type="ECO:0000256" key="4">
    <source>
        <dbReference type="ARBA" id="ARBA00038402"/>
    </source>
</evidence>
<dbReference type="Gene3D" id="6.20.50.20">
    <property type="match status" value="1"/>
</dbReference>
<dbReference type="OMA" id="GHERINF"/>
<dbReference type="PANTHER" id="PTHR14742:SF0">
    <property type="entry name" value="RIBONUCLEASE P PROTEIN SUBUNIT P21"/>
    <property type="match status" value="1"/>
</dbReference>
<protein>
    <submittedName>
        <fullName evidence="6">Uncharacterized protein</fullName>
    </submittedName>
</protein>
<evidence type="ECO:0000313" key="7">
    <source>
        <dbReference type="Proteomes" id="UP000444721"/>
    </source>
</evidence>
<dbReference type="GO" id="GO:0005655">
    <property type="term" value="C:nucleolar ribonuclease P complex"/>
    <property type="evidence" value="ECO:0007669"/>
    <property type="project" value="TreeGrafter"/>
</dbReference>
<feature type="compositionally biased region" description="Polar residues" evidence="5">
    <location>
        <begin position="17"/>
        <end position="39"/>
    </location>
</feature>
<dbReference type="OrthoDB" id="128536at2759"/>
<dbReference type="PANTHER" id="PTHR14742">
    <property type="entry name" value="RIBONUCLEASE P SUBUNIT P21"/>
    <property type="match status" value="1"/>
</dbReference>
<gene>
    <name evidence="6" type="ORF">FDP41_002405</name>
</gene>
<feature type="region of interest" description="Disordered" evidence="5">
    <location>
        <begin position="1"/>
        <end position="39"/>
    </location>
</feature>
<keyword evidence="2" id="KW-0479">Metal-binding</keyword>
<dbReference type="Pfam" id="PF04032">
    <property type="entry name" value="Rpr2"/>
    <property type="match status" value="1"/>
</dbReference>
<comment type="caution">
    <text evidence="6">The sequence shown here is derived from an EMBL/GenBank/DDBJ whole genome shotgun (WGS) entry which is preliminary data.</text>
</comment>
<sequence>MMTTKQEKNASPENKKLNQLNKDGATPSSQQQHTSKVEPNNTASFHQHTMNFLYQAANFMAHRGANCFDLKQENTSNITTSDLQVSKHYSNTMKKIAKKNVLRLHSNIKRTVCKKCGMVFIPGKTCTVREIENENNKQIYTEYKCNSCQFSKRYLIPKISNR</sequence>
<feature type="compositionally biased region" description="Basic and acidic residues" evidence="5">
    <location>
        <begin position="1"/>
        <end position="16"/>
    </location>
</feature>
<dbReference type="VEuPathDB" id="AmoebaDB:NfTy_041900"/>
<dbReference type="GO" id="GO:0046872">
    <property type="term" value="F:metal ion binding"/>
    <property type="evidence" value="ECO:0007669"/>
    <property type="project" value="UniProtKB-KW"/>
</dbReference>
<accession>A0A6A5BZ21</accession>
<evidence type="ECO:0000256" key="5">
    <source>
        <dbReference type="SAM" id="MobiDB-lite"/>
    </source>
</evidence>
<name>A0A6A5BZ21_NAEFO</name>
<organism evidence="6 7">
    <name type="scientific">Naegleria fowleri</name>
    <name type="common">Brain eating amoeba</name>
    <dbReference type="NCBI Taxonomy" id="5763"/>
    <lineage>
        <taxon>Eukaryota</taxon>
        <taxon>Discoba</taxon>
        <taxon>Heterolobosea</taxon>
        <taxon>Tetramitia</taxon>
        <taxon>Eutetramitia</taxon>
        <taxon>Vahlkampfiidae</taxon>
        <taxon>Naegleria</taxon>
    </lineage>
</organism>
<dbReference type="VEuPathDB" id="AmoebaDB:FDP41_002405"/>
<dbReference type="VEuPathDB" id="AmoebaDB:NF0006990"/>
<keyword evidence="7" id="KW-1185">Reference proteome</keyword>
<evidence type="ECO:0000313" key="6">
    <source>
        <dbReference type="EMBL" id="KAF0978585.1"/>
    </source>
</evidence>